<protein>
    <submittedName>
        <fullName evidence="3">Iron complex transport system substrate-binding protein</fullName>
    </submittedName>
</protein>
<reference evidence="3 4" key="1">
    <citation type="submission" date="2017-06" db="EMBL/GenBank/DDBJ databases">
        <authorList>
            <person name="Kim H.J."/>
            <person name="Triplett B.A."/>
        </authorList>
    </citation>
    <scope>NUCLEOTIDE SEQUENCE [LARGE SCALE GENOMIC DNA]</scope>
    <source>
        <strain evidence="3 4">MWH-VicM1</strain>
    </source>
</reference>
<dbReference type="InterPro" id="IPR002491">
    <property type="entry name" value="ABC_transptr_periplasmic_BD"/>
</dbReference>
<keyword evidence="4" id="KW-1185">Reference proteome</keyword>
<evidence type="ECO:0000313" key="3">
    <source>
        <dbReference type="EMBL" id="SNC61507.1"/>
    </source>
</evidence>
<dbReference type="GO" id="GO:0071281">
    <property type="term" value="P:cellular response to iron ion"/>
    <property type="evidence" value="ECO:0007669"/>
    <property type="project" value="TreeGrafter"/>
</dbReference>
<dbReference type="EMBL" id="FYEX01000001">
    <property type="protein sequence ID" value="SNC61507.1"/>
    <property type="molecule type" value="Genomic_DNA"/>
</dbReference>
<feature type="domain" description="Fe/B12 periplasmic-binding" evidence="2">
    <location>
        <begin position="43"/>
        <end position="296"/>
    </location>
</feature>
<dbReference type="RefSeq" id="WP_088812392.1">
    <property type="nucleotide sequence ID" value="NZ_FYEX01000001.1"/>
</dbReference>
<proteinExistence type="predicted"/>
<keyword evidence="1" id="KW-0732">Signal</keyword>
<dbReference type="SUPFAM" id="SSF53807">
    <property type="entry name" value="Helical backbone' metal receptor"/>
    <property type="match status" value="1"/>
</dbReference>
<dbReference type="Proteomes" id="UP000197215">
    <property type="component" value="Unassembled WGS sequence"/>
</dbReference>
<evidence type="ECO:0000313" key="4">
    <source>
        <dbReference type="Proteomes" id="UP000197215"/>
    </source>
</evidence>
<evidence type="ECO:0000259" key="2">
    <source>
        <dbReference type="PROSITE" id="PS50983"/>
    </source>
</evidence>
<name>A0A212T625_9BURK</name>
<dbReference type="PROSITE" id="PS50983">
    <property type="entry name" value="FE_B12_PBP"/>
    <property type="match status" value="1"/>
</dbReference>
<accession>A0A212T625</accession>
<dbReference type="PANTHER" id="PTHR30535">
    <property type="entry name" value="VITAMIN B12-BINDING PROTEIN"/>
    <property type="match status" value="1"/>
</dbReference>
<dbReference type="NCBIfam" id="NF038402">
    <property type="entry name" value="TroA_like"/>
    <property type="match status" value="1"/>
</dbReference>
<dbReference type="PANTHER" id="PTHR30535:SF34">
    <property type="entry name" value="MOLYBDATE-BINDING PROTEIN MOLA"/>
    <property type="match status" value="1"/>
</dbReference>
<dbReference type="InterPro" id="IPR050902">
    <property type="entry name" value="ABC_Transporter_SBP"/>
</dbReference>
<dbReference type="Gene3D" id="3.40.50.1980">
    <property type="entry name" value="Nitrogenase molybdenum iron protein domain"/>
    <property type="match status" value="2"/>
</dbReference>
<sequence>MSIQRYLTALNAKSLVLGLFASFSIVTSSISLAQNKQAPYPQRIITVAPHLSEVVESAGGANRLISVSVYSNFPESVKKLPITSDARSIDLEKMKQLRPDLIIYWRGGTPESQIESIKKTFTSIQVVSVEPKKLTDIASDIETIGKLLGTEAIAKKNADTFRAQITELKNQYQNKSKRKVRVFYQVWAQPLMTLNQDHLIADIINICGGEQLFAKEKLLVATVSREAVVKANPEIIFTAVDTQQMKTDWSMWSSIPQLAATQKKAFIDIDGDMISRPSTRIMQGAKRICSEIDRIR</sequence>
<organism evidence="3 4">
    <name type="scientific">Polynucleobacter victoriensis</name>
    <dbReference type="NCBI Taxonomy" id="2049319"/>
    <lineage>
        <taxon>Bacteria</taxon>
        <taxon>Pseudomonadati</taxon>
        <taxon>Pseudomonadota</taxon>
        <taxon>Betaproteobacteria</taxon>
        <taxon>Burkholderiales</taxon>
        <taxon>Burkholderiaceae</taxon>
        <taxon>Polynucleobacter</taxon>
    </lineage>
</organism>
<dbReference type="Pfam" id="PF01497">
    <property type="entry name" value="Peripla_BP_2"/>
    <property type="match status" value="1"/>
</dbReference>
<gene>
    <name evidence="3" type="ORF">SAMN06295916_0487</name>
</gene>
<dbReference type="InterPro" id="IPR054828">
    <property type="entry name" value="Vit_B12_bind_prot"/>
</dbReference>
<dbReference type="AlphaFoldDB" id="A0A212T625"/>
<evidence type="ECO:0000256" key="1">
    <source>
        <dbReference type="ARBA" id="ARBA00022729"/>
    </source>
</evidence>
<dbReference type="OrthoDB" id="6495095at2"/>